<reference evidence="1" key="1">
    <citation type="journal article" date="2014" name="Int. J. Syst. Evol. Microbiol.">
        <title>Complete genome sequence of Corynebacterium casei LMG S-19264T (=DSM 44701T), isolated from a smear-ripened cheese.</title>
        <authorList>
            <consortium name="US DOE Joint Genome Institute (JGI-PGF)"/>
            <person name="Walter F."/>
            <person name="Albersmeier A."/>
            <person name="Kalinowski J."/>
            <person name="Ruckert C."/>
        </authorList>
    </citation>
    <scope>NUCLEOTIDE SEQUENCE</scope>
    <source>
        <strain evidence="1">VKM B-2222</strain>
    </source>
</reference>
<name>A0AAD3NZ86_9RHOB</name>
<gene>
    <name evidence="1" type="ORF">GCM10017635_19940</name>
</gene>
<dbReference type="EMBL" id="BSFH01000028">
    <property type="protein sequence ID" value="GLK64523.1"/>
    <property type="molecule type" value="Genomic_DNA"/>
</dbReference>
<dbReference type="Gene3D" id="3.10.129.10">
    <property type="entry name" value="Hotdog Thioesterase"/>
    <property type="match status" value="1"/>
</dbReference>
<dbReference type="Proteomes" id="UP001143349">
    <property type="component" value="Unassembled WGS sequence"/>
</dbReference>
<dbReference type="RefSeq" id="WP_010396995.1">
    <property type="nucleotide sequence ID" value="NZ_BSFH01000028.1"/>
</dbReference>
<organism evidence="1 2">
    <name type="scientific">Paracoccus kondratievae</name>
    <dbReference type="NCBI Taxonomy" id="135740"/>
    <lineage>
        <taxon>Bacteria</taxon>
        <taxon>Pseudomonadati</taxon>
        <taxon>Pseudomonadota</taxon>
        <taxon>Alphaproteobacteria</taxon>
        <taxon>Rhodobacterales</taxon>
        <taxon>Paracoccaceae</taxon>
        <taxon>Paracoccus</taxon>
    </lineage>
</organism>
<dbReference type="SUPFAM" id="SSF54637">
    <property type="entry name" value="Thioesterase/thiol ester dehydrase-isomerase"/>
    <property type="match status" value="1"/>
</dbReference>
<evidence type="ECO:0000313" key="2">
    <source>
        <dbReference type="Proteomes" id="UP001143349"/>
    </source>
</evidence>
<reference evidence="1" key="2">
    <citation type="submission" date="2023-01" db="EMBL/GenBank/DDBJ databases">
        <authorList>
            <person name="Sun Q."/>
            <person name="Evtushenko L."/>
        </authorList>
    </citation>
    <scope>NUCLEOTIDE SEQUENCE</scope>
    <source>
        <strain evidence="1">VKM B-2222</strain>
    </source>
</reference>
<keyword evidence="2" id="KW-1185">Reference proteome</keyword>
<dbReference type="Pfam" id="PF13279">
    <property type="entry name" value="4HBT_2"/>
    <property type="match status" value="1"/>
</dbReference>
<protein>
    <submittedName>
        <fullName evidence="1">4-hydroxybenzoyl-CoA thioesterase</fullName>
    </submittedName>
</protein>
<evidence type="ECO:0000313" key="1">
    <source>
        <dbReference type="EMBL" id="GLK64523.1"/>
    </source>
</evidence>
<accession>A0AAD3NZ86</accession>
<dbReference type="InterPro" id="IPR029069">
    <property type="entry name" value="HotDog_dom_sf"/>
</dbReference>
<comment type="caution">
    <text evidence="1">The sequence shown here is derived from an EMBL/GenBank/DDBJ whole genome shotgun (WGS) entry which is preliminary data.</text>
</comment>
<dbReference type="AlphaFoldDB" id="A0AAD3NZ86"/>
<sequence length="139" mass="15705">MIYRRRIQIEFNHCDPAGIVFYPRYFEMLNSVIENFFAEVLTYPFTRIHIEENCAVPTVRIEASFHAPSRLGEIVEFTLAVEDVGRSSAKLALEASAGGQVRLNCASTLVWVKPEGRAAPWPEPIRRKMIAFMEASDGA</sequence>
<dbReference type="CDD" id="cd00586">
    <property type="entry name" value="4HBT"/>
    <property type="match status" value="1"/>
</dbReference>
<proteinExistence type="predicted"/>